<feature type="region of interest" description="Disordered" evidence="1">
    <location>
        <begin position="363"/>
        <end position="421"/>
    </location>
</feature>
<dbReference type="InterPro" id="IPR024516">
    <property type="entry name" value="Mce_C"/>
</dbReference>
<keyword evidence="5" id="KW-1185">Reference proteome</keyword>
<dbReference type="EMBL" id="CP002801">
    <property type="protein sequence ID" value="AEH10026.1"/>
    <property type="molecule type" value="Genomic_DNA"/>
</dbReference>
<dbReference type="PANTHER" id="PTHR33371">
    <property type="entry name" value="INTERMEMBRANE PHOSPHOLIPID TRANSPORT SYSTEM BINDING PROTEIN MLAD-RELATED"/>
    <property type="match status" value="1"/>
</dbReference>
<dbReference type="RefSeq" id="WP_013873942.1">
    <property type="nucleotide sequence ID" value="NZ_CAAAFP010000199.1"/>
</dbReference>
<evidence type="ECO:0000313" key="4">
    <source>
        <dbReference type="EMBL" id="AEH10026.1"/>
    </source>
</evidence>
<dbReference type="InterPro" id="IPR005693">
    <property type="entry name" value="Mce"/>
</dbReference>
<dbReference type="Pfam" id="PF11887">
    <property type="entry name" value="Mce4_CUP1"/>
    <property type="match status" value="1"/>
</dbReference>
<dbReference type="HOGENOM" id="CLU_045966_1_1_11"/>
<dbReference type="InterPro" id="IPR052336">
    <property type="entry name" value="MlaD_Phospholipid_Transporter"/>
</dbReference>
<feature type="compositionally biased region" description="Low complexity" evidence="1">
    <location>
        <begin position="381"/>
        <end position="394"/>
    </location>
</feature>
<feature type="domain" description="Mce/MlaD" evidence="2">
    <location>
        <begin position="48"/>
        <end position="123"/>
    </location>
</feature>
<proteinExistence type="predicted"/>
<name>F8B413_9ACTN</name>
<evidence type="ECO:0000256" key="1">
    <source>
        <dbReference type="SAM" id="MobiDB-lite"/>
    </source>
</evidence>
<dbReference type="NCBIfam" id="TIGR00996">
    <property type="entry name" value="Mtu_fam_mce"/>
    <property type="match status" value="1"/>
</dbReference>
<protein>
    <submittedName>
        <fullName evidence="4">Virulence factor Mce family protein</fullName>
    </submittedName>
</protein>
<dbReference type="KEGG" id="fsy:FsymDg_2672"/>
<dbReference type="GO" id="GO:0005576">
    <property type="term" value="C:extracellular region"/>
    <property type="evidence" value="ECO:0007669"/>
    <property type="project" value="TreeGrafter"/>
</dbReference>
<feature type="compositionally biased region" description="Low complexity" evidence="1">
    <location>
        <begin position="363"/>
        <end position="373"/>
    </location>
</feature>
<dbReference type="PROSITE" id="PS51257">
    <property type="entry name" value="PROKAR_LIPOPROTEIN"/>
    <property type="match status" value="1"/>
</dbReference>
<evidence type="ECO:0000259" key="2">
    <source>
        <dbReference type="Pfam" id="PF02470"/>
    </source>
</evidence>
<accession>F8B413</accession>
<feature type="domain" description="Mammalian cell entry C-terminal" evidence="3">
    <location>
        <begin position="131"/>
        <end position="290"/>
    </location>
</feature>
<dbReference type="eggNOG" id="COG1463">
    <property type="taxonomic scope" value="Bacteria"/>
</dbReference>
<evidence type="ECO:0000259" key="3">
    <source>
        <dbReference type="Pfam" id="PF11887"/>
    </source>
</evidence>
<dbReference type="STRING" id="656024.FsymDg_2672"/>
<gene>
    <name evidence="4" type="ordered locus">FsymDg_2672</name>
</gene>
<dbReference type="InterPro" id="IPR003399">
    <property type="entry name" value="Mce/MlaD"/>
</dbReference>
<dbReference type="PANTHER" id="PTHR33371:SF15">
    <property type="entry name" value="LIPOPROTEIN LPRN"/>
    <property type="match status" value="1"/>
</dbReference>
<reference evidence="4 5" key="1">
    <citation type="submission" date="2011-05" db="EMBL/GenBank/DDBJ databases">
        <title>Complete sequence of chromosome of Frankia symbiont of Datisca glomerata.</title>
        <authorList>
            <consortium name="US DOE Joint Genome Institute"/>
            <person name="Lucas S."/>
            <person name="Han J."/>
            <person name="Lapidus A."/>
            <person name="Cheng J.-F."/>
            <person name="Goodwin L."/>
            <person name="Pitluck S."/>
            <person name="Peters L."/>
            <person name="Mikhailova N."/>
            <person name="Chertkov O."/>
            <person name="Teshima H."/>
            <person name="Han C."/>
            <person name="Tapia R."/>
            <person name="Land M."/>
            <person name="Hauser L."/>
            <person name="Kyrpides N."/>
            <person name="Ivanova N."/>
            <person name="Pagani I."/>
            <person name="Berry A."/>
            <person name="Pawlowski K."/>
            <person name="Persson T."/>
            <person name="Vanden Heuvel B."/>
            <person name="Benson D."/>
            <person name="Woyke T."/>
        </authorList>
    </citation>
    <scope>NUCLEOTIDE SEQUENCE [LARGE SCALE GENOMIC DNA]</scope>
    <source>
        <strain evidence="5">4085684</strain>
    </source>
</reference>
<dbReference type="Proteomes" id="UP000001549">
    <property type="component" value="Chromosome"/>
</dbReference>
<feature type="compositionally biased region" description="Gly residues" evidence="1">
    <location>
        <begin position="410"/>
        <end position="421"/>
    </location>
</feature>
<evidence type="ECO:0000313" key="5">
    <source>
        <dbReference type="Proteomes" id="UP000001549"/>
    </source>
</evidence>
<dbReference type="Pfam" id="PF02470">
    <property type="entry name" value="MlaD"/>
    <property type="match status" value="1"/>
</dbReference>
<sequence>MMRAATCPRRRWVALVTAAAMTAVLTGCGFESLNSFHLPGTKGSGPGSYTVRIELRNALNVVPNTPVMVDDVTVGTIRSVELKDWTAVVTVSLDKDVVLPENATATIGQTSLLGAKHIELAPPTQDEPVGRLHDGSVVPITRSGHYPETEDVLASAAALLNGGGLGQLKTITTEVNKALGGREGTTRDLLHQVDTTVTRLDEQKASITRALDSLDRISGRFREQNPTIERALAAFPPALDVLNQERENLVNTLVALGDFGRQVDDVVTRGGDDIVRNVAALRPVLKGLADAGSSLHESLWQVGTLLFPLDTFGEVFRGDYINLWGTVDLTLPNIDRTLLSGTPLEGSLTGLHGLLGGTLGLGDQAANPLTAPAQQPPTPAPAQQGQGMAGQPQAPASPTPTPSDPSLLGGLVGGLLGGGSR</sequence>
<dbReference type="AlphaFoldDB" id="F8B413"/>
<organism evidence="4 5">
    <name type="scientific">Candidatus Protofrankia datiscae</name>
    <dbReference type="NCBI Taxonomy" id="2716812"/>
    <lineage>
        <taxon>Bacteria</taxon>
        <taxon>Bacillati</taxon>
        <taxon>Actinomycetota</taxon>
        <taxon>Actinomycetes</taxon>
        <taxon>Frankiales</taxon>
        <taxon>Frankiaceae</taxon>
        <taxon>Protofrankia</taxon>
    </lineage>
</organism>